<dbReference type="Gene3D" id="3.20.20.70">
    <property type="entry name" value="Aldolase class I"/>
    <property type="match status" value="1"/>
</dbReference>
<dbReference type="NCBIfam" id="TIGR00693">
    <property type="entry name" value="thiE"/>
    <property type="match status" value="1"/>
</dbReference>
<dbReference type="InterPro" id="IPR022998">
    <property type="entry name" value="ThiamineP_synth_TenI"/>
</dbReference>
<dbReference type="Pfam" id="PF02581">
    <property type="entry name" value="TMP-TENI"/>
    <property type="match status" value="1"/>
</dbReference>
<keyword evidence="2 9" id="KW-0808">Transferase</keyword>
<feature type="binding site" evidence="9">
    <location>
        <position position="196"/>
    </location>
    <ligand>
        <name>4-amino-2-methyl-5-(diphosphooxymethyl)pyrimidine</name>
        <dbReference type="ChEBI" id="CHEBI:57841"/>
    </ligand>
</feature>
<evidence type="ECO:0000256" key="10">
    <source>
        <dbReference type="RuleBase" id="RU003826"/>
    </source>
</evidence>
<dbReference type="InterPro" id="IPR034291">
    <property type="entry name" value="TMP_synthase"/>
</dbReference>
<reference evidence="13 14" key="1">
    <citation type="submission" date="2015-02" db="EMBL/GenBank/DDBJ databases">
        <title>Genome Sequencing of Rickettsiales.</title>
        <authorList>
            <person name="Daugherty S.C."/>
            <person name="Su Q."/>
            <person name="Abolude K."/>
            <person name="Beier-Sexton M."/>
            <person name="Carlyon J.A."/>
            <person name="Carter R."/>
            <person name="Day N.P."/>
            <person name="Dumler S.J."/>
            <person name="Dyachenko V."/>
            <person name="Godinez A."/>
            <person name="Kurtti T.J."/>
            <person name="Lichay M."/>
            <person name="Mullins K.E."/>
            <person name="Ott S."/>
            <person name="Pappas-Brown V."/>
            <person name="Paris D.H."/>
            <person name="Patel P."/>
            <person name="Richards A.L."/>
            <person name="Sadzewicz L."/>
            <person name="Sears K."/>
            <person name="Seidman D."/>
            <person name="Sengamalay N."/>
            <person name="Stenos J."/>
            <person name="Tallon L.J."/>
            <person name="Vincent G."/>
            <person name="Fraser C.M."/>
            <person name="Munderloh U."/>
            <person name="Dunning-Hotopp J.C."/>
        </authorList>
    </citation>
    <scope>NUCLEOTIDE SEQUENCE [LARGE SCALE GENOMIC DNA]</scope>
    <source>
        <strain evidence="13 14">RAC413</strain>
    </source>
</reference>
<dbReference type="GO" id="GO:0000287">
    <property type="term" value="F:magnesium ion binding"/>
    <property type="evidence" value="ECO:0007669"/>
    <property type="project" value="UniProtKB-UniRule"/>
</dbReference>
<evidence type="ECO:0000256" key="5">
    <source>
        <dbReference type="ARBA" id="ARBA00022977"/>
    </source>
</evidence>
<dbReference type="UniPathway" id="UPA00060">
    <property type="reaction ID" value="UER00141"/>
</dbReference>
<dbReference type="InterPro" id="IPR013785">
    <property type="entry name" value="Aldolase_TIM"/>
</dbReference>
<evidence type="ECO:0000313" key="14">
    <source>
        <dbReference type="Proteomes" id="UP000033562"/>
    </source>
</evidence>
<evidence type="ECO:0000256" key="3">
    <source>
        <dbReference type="ARBA" id="ARBA00022723"/>
    </source>
</evidence>
<proteinExistence type="inferred from homology"/>
<comment type="function">
    <text evidence="9">Condenses 4-methyl-5-(beta-hydroxyethyl)thiazole monophosphate (THZ-P) and 2-methyl-4-amino-5-hydroxymethyl pyrimidine pyrophosphate (HMP-PP) to form thiamine monophosphate (TMP).</text>
</comment>
<feature type="binding site" evidence="9">
    <location>
        <position position="292"/>
    </location>
    <ligand>
        <name>2-[(2R,5Z)-2-carboxy-4-methylthiazol-5(2H)-ylidene]ethyl phosphate</name>
        <dbReference type="ChEBI" id="CHEBI:62899"/>
    </ligand>
</feature>
<dbReference type="FunFam" id="3.20.20.70:FF:000064">
    <property type="entry name" value="Thiamine-phosphate synthase"/>
    <property type="match status" value="1"/>
</dbReference>
<keyword evidence="5 9" id="KW-0784">Thiamine biosynthesis</keyword>
<organism evidence="13 14">
    <name type="scientific">Candidatus Neoehrlichia procyonis str. RAC413</name>
    <dbReference type="NCBI Taxonomy" id="1359163"/>
    <lineage>
        <taxon>Bacteria</taxon>
        <taxon>Pseudomonadati</taxon>
        <taxon>Pseudomonadota</taxon>
        <taxon>Alphaproteobacteria</taxon>
        <taxon>Rickettsiales</taxon>
        <taxon>Anaplasmataceae</taxon>
        <taxon>Candidatus Neoehrlichia</taxon>
    </lineage>
</organism>
<evidence type="ECO:0000256" key="1">
    <source>
        <dbReference type="ARBA" id="ARBA00005165"/>
    </source>
</evidence>
<feature type="binding site" evidence="9">
    <location>
        <begin position="164"/>
        <end position="168"/>
    </location>
    <ligand>
        <name>4-amino-2-methyl-5-(diphosphooxymethyl)pyrimidine</name>
        <dbReference type="ChEBI" id="CHEBI:57841"/>
    </ligand>
</feature>
<dbReference type="GO" id="GO:0009229">
    <property type="term" value="P:thiamine diphosphate biosynthetic process"/>
    <property type="evidence" value="ECO:0007669"/>
    <property type="project" value="UniProtKB-UniRule"/>
</dbReference>
<keyword evidence="14" id="KW-1185">Reference proteome</keyword>
<comment type="caution">
    <text evidence="13">The sequence shown here is derived from an EMBL/GenBank/DDBJ whole genome shotgun (WGS) entry which is preliminary data.</text>
</comment>
<keyword evidence="3 9" id="KW-0479">Metal-binding</keyword>
<sequence length="334" mass="38276">MYIIEKRELNVGKVINDVIYDLYVENDQDIYVIDTNNGDNCIDYYFDGEEKLQFIYSCYNDNSKKNFHLAYQKAIQVLNNTKCLDIKDAYRDCLVLARAYANFDNLCSSIDDLTSNYFPCIANDFQCNNIKFNFKKIESIGLYYIVPDIYWLKYVMNLGVSVVQLRIKGKSDDEVEKEIAQCIEFAKKNKVKLFINDYWKLAIKYGADGVHLGQEDCKTADIYNIYQSGLYLGISTHCYHELARACYFNPSYIAFGPIFPTTSKIMKFNAQGLKLLTQWVKNTDCSVVAIGGINLSNVDSVVDCGVDGIAVISALIDSDNPENVTYEFQKRFVR</sequence>
<dbReference type="InterPro" id="IPR036206">
    <property type="entry name" value="ThiamineP_synth_sf"/>
</dbReference>
<accession>A0A0F3NNL0</accession>
<comment type="catalytic activity">
    <reaction evidence="7 9 10">
        <text>2-(2-carboxy-4-methylthiazol-5-yl)ethyl phosphate + 4-amino-2-methyl-5-(diphosphooxymethyl)pyrimidine + 2 H(+) = thiamine phosphate + CO2 + diphosphate</text>
        <dbReference type="Rhea" id="RHEA:47848"/>
        <dbReference type="ChEBI" id="CHEBI:15378"/>
        <dbReference type="ChEBI" id="CHEBI:16526"/>
        <dbReference type="ChEBI" id="CHEBI:33019"/>
        <dbReference type="ChEBI" id="CHEBI:37575"/>
        <dbReference type="ChEBI" id="CHEBI:57841"/>
        <dbReference type="ChEBI" id="CHEBI:62890"/>
        <dbReference type="EC" id="2.5.1.3"/>
    </reaction>
</comment>
<dbReference type="RefSeq" id="WP_045809282.1">
    <property type="nucleotide sequence ID" value="NZ_LANX01000001.1"/>
</dbReference>
<feature type="binding site" evidence="9">
    <location>
        <begin position="312"/>
        <end position="313"/>
    </location>
    <ligand>
        <name>2-[(2R,5Z)-2-carboxy-4-methylthiazol-5(2H)-ylidene]ethyl phosphate</name>
        <dbReference type="ChEBI" id="CHEBI:62899"/>
    </ligand>
</feature>
<evidence type="ECO:0000256" key="8">
    <source>
        <dbReference type="ARBA" id="ARBA00047883"/>
    </source>
</evidence>
<dbReference type="OrthoDB" id="9794842at2"/>
<feature type="binding site" evidence="9">
    <location>
        <position position="264"/>
    </location>
    <ligand>
        <name>4-amino-2-methyl-5-(diphosphooxymethyl)pyrimidine</name>
        <dbReference type="ChEBI" id="CHEBI:57841"/>
    </ligand>
</feature>
<evidence type="ECO:0000259" key="12">
    <source>
        <dbReference type="Pfam" id="PF02581"/>
    </source>
</evidence>
<evidence type="ECO:0000256" key="6">
    <source>
        <dbReference type="ARBA" id="ARBA00047334"/>
    </source>
</evidence>
<feature type="binding site" evidence="9">
    <location>
        <position position="216"/>
    </location>
    <ligand>
        <name>Mg(2+)</name>
        <dbReference type="ChEBI" id="CHEBI:18420"/>
    </ligand>
</feature>
<protein>
    <recommendedName>
        <fullName evidence="9">Thiamine-phosphate synthase</fullName>
        <shortName evidence="9">TP synthase</shortName>
        <shortName evidence="9">TPS</shortName>
        <ecNumber evidence="9">2.5.1.3</ecNumber>
    </recommendedName>
    <alternativeName>
        <fullName evidence="9">Thiamine-phosphate pyrophosphorylase</fullName>
        <shortName evidence="9">TMP pyrophosphorylase</shortName>
        <shortName evidence="9">TMP-PPase</shortName>
    </alternativeName>
</protein>
<dbReference type="PANTHER" id="PTHR20857">
    <property type="entry name" value="THIAMINE-PHOSPHATE PYROPHOSPHORYLASE"/>
    <property type="match status" value="1"/>
</dbReference>
<dbReference type="EMBL" id="LANX01000001">
    <property type="protein sequence ID" value="KJV69613.1"/>
    <property type="molecule type" value="Genomic_DNA"/>
</dbReference>
<comment type="similarity">
    <text evidence="9 10">Belongs to the thiamine-phosphate synthase family.</text>
</comment>
<evidence type="ECO:0000256" key="9">
    <source>
        <dbReference type="HAMAP-Rule" id="MF_00097"/>
    </source>
</evidence>
<feature type="binding site" evidence="9">
    <location>
        <begin position="261"/>
        <end position="263"/>
    </location>
    <ligand>
        <name>2-[(2R,5Z)-2-carboxy-4-methylthiazol-5(2H)-ylidene]ethyl phosphate</name>
        <dbReference type="ChEBI" id="CHEBI:62899"/>
    </ligand>
</feature>
<comment type="cofactor">
    <cofactor evidence="9">
        <name>Mg(2+)</name>
        <dbReference type="ChEBI" id="CHEBI:18420"/>
    </cofactor>
    <text evidence="9">Binds 1 Mg(2+) ion per subunit.</text>
</comment>
<comment type="catalytic activity">
    <reaction evidence="8 9 10">
        <text>2-[(2R,5Z)-2-carboxy-4-methylthiazol-5(2H)-ylidene]ethyl phosphate + 4-amino-2-methyl-5-(diphosphooxymethyl)pyrimidine + 2 H(+) = thiamine phosphate + CO2 + diphosphate</text>
        <dbReference type="Rhea" id="RHEA:47844"/>
        <dbReference type="ChEBI" id="CHEBI:15378"/>
        <dbReference type="ChEBI" id="CHEBI:16526"/>
        <dbReference type="ChEBI" id="CHEBI:33019"/>
        <dbReference type="ChEBI" id="CHEBI:37575"/>
        <dbReference type="ChEBI" id="CHEBI:57841"/>
        <dbReference type="ChEBI" id="CHEBI:62899"/>
        <dbReference type="EC" id="2.5.1.3"/>
    </reaction>
</comment>
<name>A0A0F3NNL0_9RICK</name>
<dbReference type="STRING" id="1359163.NLO413_1013"/>
<dbReference type="CDD" id="cd00564">
    <property type="entry name" value="TMP_TenI"/>
    <property type="match status" value="1"/>
</dbReference>
<evidence type="ECO:0000256" key="11">
    <source>
        <dbReference type="RuleBase" id="RU004253"/>
    </source>
</evidence>
<dbReference type="PATRIC" id="fig|1359163.3.peg.979"/>
<evidence type="ECO:0000256" key="4">
    <source>
        <dbReference type="ARBA" id="ARBA00022842"/>
    </source>
</evidence>
<dbReference type="AlphaFoldDB" id="A0A0F3NNL0"/>
<comment type="catalytic activity">
    <reaction evidence="6 9 10">
        <text>4-methyl-5-(2-phosphooxyethyl)-thiazole + 4-amino-2-methyl-5-(diphosphooxymethyl)pyrimidine + H(+) = thiamine phosphate + diphosphate</text>
        <dbReference type="Rhea" id="RHEA:22328"/>
        <dbReference type="ChEBI" id="CHEBI:15378"/>
        <dbReference type="ChEBI" id="CHEBI:33019"/>
        <dbReference type="ChEBI" id="CHEBI:37575"/>
        <dbReference type="ChEBI" id="CHEBI:57841"/>
        <dbReference type="ChEBI" id="CHEBI:58296"/>
        <dbReference type="EC" id="2.5.1.3"/>
    </reaction>
</comment>
<dbReference type="PANTHER" id="PTHR20857:SF15">
    <property type="entry name" value="THIAMINE-PHOSPHATE SYNTHASE"/>
    <property type="match status" value="1"/>
</dbReference>
<dbReference type="GO" id="GO:0004789">
    <property type="term" value="F:thiamine-phosphate diphosphorylase activity"/>
    <property type="evidence" value="ECO:0007669"/>
    <property type="project" value="UniProtKB-UniRule"/>
</dbReference>
<evidence type="ECO:0000256" key="2">
    <source>
        <dbReference type="ARBA" id="ARBA00022679"/>
    </source>
</evidence>
<dbReference type="GO" id="GO:0005737">
    <property type="term" value="C:cytoplasm"/>
    <property type="evidence" value="ECO:0007669"/>
    <property type="project" value="TreeGrafter"/>
</dbReference>
<dbReference type="Proteomes" id="UP000033562">
    <property type="component" value="Unassembled WGS sequence"/>
</dbReference>
<dbReference type="SUPFAM" id="SSF51391">
    <property type="entry name" value="Thiamin phosphate synthase"/>
    <property type="match status" value="1"/>
</dbReference>
<feature type="binding site" evidence="9">
    <location>
        <position position="197"/>
    </location>
    <ligand>
        <name>Mg(2+)</name>
        <dbReference type="ChEBI" id="CHEBI:18420"/>
    </ligand>
</feature>
<comment type="pathway">
    <text evidence="1 9 11">Cofactor biosynthesis; thiamine diphosphate biosynthesis; thiamine phosphate from 4-amino-2-methyl-5-diphosphomethylpyrimidine and 4-methyl-5-(2-phosphoethyl)-thiazole: step 1/1.</text>
</comment>
<feature type="binding site" evidence="9">
    <location>
        <position position="235"/>
    </location>
    <ligand>
        <name>4-amino-2-methyl-5-(diphosphooxymethyl)pyrimidine</name>
        <dbReference type="ChEBI" id="CHEBI:57841"/>
    </ligand>
</feature>
<dbReference type="GO" id="GO:0009228">
    <property type="term" value="P:thiamine biosynthetic process"/>
    <property type="evidence" value="ECO:0007669"/>
    <property type="project" value="UniProtKB-KW"/>
</dbReference>
<feature type="domain" description="Thiamine phosphate synthase/TenI" evidence="12">
    <location>
        <begin position="151"/>
        <end position="315"/>
    </location>
</feature>
<evidence type="ECO:0000256" key="7">
    <source>
        <dbReference type="ARBA" id="ARBA00047851"/>
    </source>
</evidence>
<keyword evidence="4 9" id="KW-0460">Magnesium</keyword>
<dbReference type="HAMAP" id="MF_00097">
    <property type="entry name" value="TMP_synthase"/>
    <property type="match status" value="1"/>
</dbReference>
<gene>
    <name evidence="9 13" type="primary">thiE</name>
    <name evidence="13" type="ORF">NLO413_1013</name>
</gene>
<evidence type="ECO:0000313" key="13">
    <source>
        <dbReference type="EMBL" id="KJV69613.1"/>
    </source>
</evidence>
<dbReference type="EC" id="2.5.1.3" evidence="9"/>